<sequence length="154" mass="17852">MQNQCFITTTQHPSKEKSQKSLPKNLAMIYFKVQIINDISCYAVLRINLLFHYLIGFLRGNRLAEKGINNILEQFDSVNNRADGIAPNNMNNDQMHQNDHQGNNFGPQNINNNHNFKNNDCYHQNDSNNNGYNDFDPNNMNNDQMHQNDHQGNN</sequence>
<feature type="region of interest" description="Disordered" evidence="1">
    <location>
        <begin position="91"/>
        <end position="154"/>
    </location>
</feature>
<evidence type="ECO:0000313" key="3">
    <source>
        <dbReference type="Proteomes" id="UP000078046"/>
    </source>
</evidence>
<accession>A0A177B559</accession>
<feature type="compositionally biased region" description="Low complexity" evidence="1">
    <location>
        <begin position="91"/>
        <end position="119"/>
    </location>
</feature>
<feature type="compositionally biased region" description="Low complexity" evidence="1">
    <location>
        <begin position="128"/>
        <end position="154"/>
    </location>
</feature>
<dbReference type="Proteomes" id="UP000078046">
    <property type="component" value="Unassembled WGS sequence"/>
</dbReference>
<name>A0A177B559_9BILA</name>
<organism evidence="2 3">
    <name type="scientific">Intoshia linei</name>
    <dbReference type="NCBI Taxonomy" id="1819745"/>
    <lineage>
        <taxon>Eukaryota</taxon>
        <taxon>Metazoa</taxon>
        <taxon>Spiralia</taxon>
        <taxon>Lophotrochozoa</taxon>
        <taxon>Mesozoa</taxon>
        <taxon>Orthonectida</taxon>
        <taxon>Rhopaluridae</taxon>
        <taxon>Intoshia</taxon>
    </lineage>
</organism>
<protein>
    <submittedName>
        <fullName evidence="2">Uncharacterized protein</fullName>
    </submittedName>
</protein>
<feature type="non-terminal residue" evidence="2">
    <location>
        <position position="154"/>
    </location>
</feature>
<evidence type="ECO:0000313" key="2">
    <source>
        <dbReference type="EMBL" id="OAF68842.1"/>
    </source>
</evidence>
<reference evidence="2 3" key="1">
    <citation type="submission" date="2016-04" db="EMBL/GenBank/DDBJ databases">
        <title>The genome of Intoshia linei affirms orthonectids as highly simplified spiralians.</title>
        <authorList>
            <person name="Mikhailov K.V."/>
            <person name="Slusarev G.S."/>
            <person name="Nikitin M.A."/>
            <person name="Logacheva M.D."/>
            <person name="Penin A."/>
            <person name="Aleoshin V."/>
            <person name="Panchin Y.V."/>
        </authorList>
    </citation>
    <scope>NUCLEOTIDE SEQUENCE [LARGE SCALE GENOMIC DNA]</scope>
    <source>
        <strain evidence="2">Intl2013</strain>
        <tissue evidence="2">Whole animal</tissue>
    </source>
</reference>
<evidence type="ECO:0000256" key="1">
    <source>
        <dbReference type="SAM" id="MobiDB-lite"/>
    </source>
</evidence>
<keyword evidence="3" id="KW-1185">Reference proteome</keyword>
<dbReference type="AlphaFoldDB" id="A0A177B559"/>
<dbReference type="EMBL" id="LWCA01000379">
    <property type="protein sequence ID" value="OAF68842.1"/>
    <property type="molecule type" value="Genomic_DNA"/>
</dbReference>
<comment type="caution">
    <text evidence="2">The sequence shown here is derived from an EMBL/GenBank/DDBJ whole genome shotgun (WGS) entry which is preliminary data.</text>
</comment>
<gene>
    <name evidence="2" type="ORF">A3Q56_03362</name>
</gene>
<proteinExistence type="predicted"/>